<dbReference type="RefSeq" id="WP_200598298.1">
    <property type="nucleotide sequence ID" value="NZ_JAEPBG010000030.1"/>
</dbReference>
<feature type="domain" description="AAA" evidence="3">
    <location>
        <begin position="6"/>
        <end position="44"/>
    </location>
</feature>
<evidence type="ECO:0000256" key="1">
    <source>
        <dbReference type="ARBA" id="ARBA00022741"/>
    </source>
</evidence>
<evidence type="ECO:0000259" key="3">
    <source>
        <dbReference type="Pfam" id="PF13614"/>
    </source>
</evidence>
<dbReference type="SUPFAM" id="SSF52540">
    <property type="entry name" value="P-loop containing nucleoside triphosphate hydrolases"/>
    <property type="match status" value="1"/>
</dbReference>
<evidence type="ECO:0000313" key="5">
    <source>
        <dbReference type="Proteomes" id="UP000622890"/>
    </source>
</evidence>
<proteinExistence type="predicted"/>
<dbReference type="Pfam" id="PF24389">
    <property type="entry name" value="ORC-CDC6-like"/>
    <property type="match status" value="1"/>
</dbReference>
<dbReference type="Pfam" id="PF13614">
    <property type="entry name" value="AAA_31"/>
    <property type="match status" value="1"/>
</dbReference>
<dbReference type="PANTHER" id="PTHR43384">
    <property type="entry name" value="SEPTUM SITE-DETERMINING PROTEIN MIND HOMOLOG, CHLOROPLASTIC-RELATED"/>
    <property type="match status" value="1"/>
</dbReference>
<protein>
    <submittedName>
        <fullName evidence="4">AAA family ATPase</fullName>
    </submittedName>
</protein>
<sequence>MTQDPQIIAFYSHKGGVGRSLSLANTAIALAKKGKKVLMLDFDLEAPGLHEISPFREVVAPAPYGLIELLSLYTATSDDEKNRTSFPKWILEEYATPVTIRHAKKEDSSGVGNLWIIPASNSLWGNGEGPGDLNHEKKRKTYLDALNHFSWENFYSSAGDAAWADILARLTSKDEPNGYGFDFILIDSRTGFSDPFYVAMTLAKTIVIVSGFNRQNIKGTKELVGRLKSDGFIEQYGRKRCILVGSPEPELADSERRKWLTEVQTICSWPDFKGFQIRLPYIPRLALGEETIVDSIGPTSPAREKDYAQNIGQLAEKLLEKYITPIDSPSVKTATPTNPFVLLRADYANHEQIGQYFIDPGKELVRAMSTFMPVIFQGARGSGKTMLGRYFSVERIAGAIRQKGVVPSPDLAPTYLGLYLRIDIDLLQVFVPATRDKQGHYNMLFSQFFDLLVLRKALHAFDEFGGLAVWCESADREKKLYQVLIREFGPEYRNIDPTMDALLIAIEDRLASMRYYVNNPENTPEPARLQSNILLKLLVEQLTESPDSKFGKHYFAVILDEYEHYTEDQQKVVNSRIKQIKESDHVTYRLLCKHGKAGLRTTATLADGQQIQPIHDFNLVNLDESIDTIQFTGHLQNIAQKYLENNDFFSLLGVTTLDELLATETASDQARRIAHTKQDKPLRDWISKFFPADMAGIFAWFDREPNILTKALGVVIMNQGRLRKREGSGKDPDSVIYEIENNTSKAKDWRHNYERGTLFWLARLYSRPQAVMYAGTETVSLLSGRNVRTFLELCRSIVEEWFASPRKGETAAPPISVSIQTDALRKAADGYRGVIRSLPKYSRELLDFTDRLGQLLAVMNRTPTQSEPEINHFSVTKDTEINEVWTDLFQAAYAESILLRLPGNKQKSDADLQLDDWQLNPCFAPHYGFSPRRKKKLGTLSGEELRILFMGSQAEYAALQRQYLNAVNSGFDSSSQERLL</sequence>
<dbReference type="InterPro" id="IPR050625">
    <property type="entry name" value="ParA/MinD_ATPase"/>
</dbReference>
<keyword evidence="1" id="KW-0547">Nucleotide-binding</keyword>
<organism evidence="4 5">
    <name type="scientific">Noviherbaspirillum pedocola</name>
    <dbReference type="NCBI Taxonomy" id="2801341"/>
    <lineage>
        <taxon>Bacteria</taxon>
        <taxon>Pseudomonadati</taxon>
        <taxon>Pseudomonadota</taxon>
        <taxon>Betaproteobacteria</taxon>
        <taxon>Burkholderiales</taxon>
        <taxon>Oxalobacteraceae</taxon>
        <taxon>Noviherbaspirillum</taxon>
    </lineage>
</organism>
<dbReference type="GO" id="GO:0005829">
    <property type="term" value="C:cytosol"/>
    <property type="evidence" value="ECO:0007669"/>
    <property type="project" value="TreeGrafter"/>
</dbReference>
<dbReference type="GO" id="GO:0009898">
    <property type="term" value="C:cytoplasmic side of plasma membrane"/>
    <property type="evidence" value="ECO:0007669"/>
    <property type="project" value="TreeGrafter"/>
</dbReference>
<dbReference type="AlphaFoldDB" id="A0A934W8Q4"/>
<keyword evidence="2" id="KW-0067">ATP-binding</keyword>
<accession>A0A934W8Q4</accession>
<dbReference type="GO" id="GO:0051782">
    <property type="term" value="P:negative regulation of cell division"/>
    <property type="evidence" value="ECO:0007669"/>
    <property type="project" value="TreeGrafter"/>
</dbReference>
<keyword evidence="5" id="KW-1185">Reference proteome</keyword>
<dbReference type="InterPro" id="IPR027417">
    <property type="entry name" value="P-loop_NTPase"/>
</dbReference>
<dbReference type="NCBIfam" id="NF047398">
    <property type="entry name" value="AAA_KGGVGR"/>
    <property type="match status" value="1"/>
</dbReference>
<dbReference type="GO" id="GO:0005524">
    <property type="term" value="F:ATP binding"/>
    <property type="evidence" value="ECO:0007669"/>
    <property type="project" value="UniProtKB-KW"/>
</dbReference>
<comment type="caution">
    <text evidence="4">The sequence shown here is derived from an EMBL/GenBank/DDBJ whole genome shotgun (WGS) entry which is preliminary data.</text>
</comment>
<dbReference type="Proteomes" id="UP000622890">
    <property type="component" value="Unassembled WGS sequence"/>
</dbReference>
<dbReference type="GO" id="GO:0016887">
    <property type="term" value="F:ATP hydrolysis activity"/>
    <property type="evidence" value="ECO:0007669"/>
    <property type="project" value="TreeGrafter"/>
</dbReference>
<dbReference type="Gene3D" id="3.40.50.300">
    <property type="entry name" value="P-loop containing nucleotide triphosphate hydrolases"/>
    <property type="match status" value="1"/>
</dbReference>
<dbReference type="PANTHER" id="PTHR43384:SF6">
    <property type="entry name" value="SEPTUM SITE-DETERMINING PROTEIN MIND HOMOLOG, CHLOROPLASTIC"/>
    <property type="match status" value="1"/>
</dbReference>
<dbReference type="EMBL" id="JAEPBG010000030">
    <property type="protein sequence ID" value="MBK4738927.1"/>
    <property type="molecule type" value="Genomic_DNA"/>
</dbReference>
<dbReference type="InterPro" id="IPR025669">
    <property type="entry name" value="AAA_dom"/>
</dbReference>
<name>A0A934W8Q4_9BURK</name>
<dbReference type="InterPro" id="IPR056955">
    <property type="entry name" value="ORC-CDC6-like"/>
</dbReference>
<evidence type="ECO:0000256" key="2">
    <source>
        <dbReference type="ARBA" id="ARBA00022840"/>
    </source>
</evidence>
<gene>
    <name evidence="4" type="ORF">JJB74_30305</name>
</gene>
<reference evidence="4" key="1">
    <citation type="submission" date="2021-01" db="EMBL/GenBank/DDBJ databases">
        <title>Genome sequence of strain Noviherbaspirillum sp. DKR-6.</title>
        <authorList>
            <person name="Chaudhary D.K."/>
        </authorList>
    </citation>
    <scope>NUCLEOTIDE SEQUENCE</scope>
    <source>
        <strain evidence="4">DKR-6</strain>
    </source>
</reference>
<evidence type="ECO:0000313" key="4">
    <source>
        <dbReference type="EMBL" id="MBK4738927.1"/>
    </source>
</evidence>